<dbReference type="GO" id="GO:0005509">
    <property type="term" value="F:calcium ion binding"/>
    <property type="evidence" value="ECO:0007669"/>
    <property type="project" value="InterPro"/>
</dbReference>
<keyword evidence="3" id="KW-0472">Membrane</keyword>
<dbReference type="Gene3D" id="1.20.120.290">
    <property type="entry name" value="Oxygen-evolving enhancer protein 3 (PsbQ), four-helix up-down bundle"/>
    <property type="match status" value="1"/>
</dbReference>
<feature type="signal peptide" evidence="4">
    <location>
        <begin position="1"/>
        <end position="27"/>
    </location>
</feature>
<dbReference type="InterPro" id="IPR017487">
    <property type="entry name" value="PSII_PsbQ_cyanobac"/>
</dbReference>
<accession>A0A166KTT8</accession>
<sequence>MARQRSIFSLILVLLATLLISCGGPSATVAPPTYTATQLERIGEYVPKIQAVRDRADELKTLINKKDWIDVSNFIHGPMTEARSSMTYIIPNLVPSVQPVARQKNRDLLNDLVKIDQAAVQSDTQLALTSYQKAMEDIDKFFQLLPDTSTQPEVS</sequence>
<dbReference type="EMBL" id="LWAJ01000015">
    <property type="protein sequence ID" value="KZL51538.1"/>
    <property type="molecule type" value="Genomic_DNA"/>
</dbReference>
<evidence type="ECO:0000256" key="3">
    <source>
        <dbReference type="ARBA" id="ARBA00023136"/>
    </source>
</evidence>
<dbReference type="GO" id="GO:0019898">
    <property type="term" value="C:extrinsic component of membrane"/>
    <property type="evidence" value="ECO:0007669"/>
    <property type="project" value="InterPro"/>
</dbReference>
<evidence type="ECO:0000256" key="4">
    <source>
        <dbReference type="SAM" id="SignalP"/>
    </source>
</evidence>
<dbReference type="GO" id="GO:0015979">
    <property type="term" value="P:photosynthesis"/>
    <property type="evidence" value="ECO:0007669"/>
    <property type="project" value="InterPro"/>
</dbReference>
<evidence type="ECO:0000256" key="1">
    <source>
        <dbReference type="ARBA" id="ARBA00004370"/>
    </source>
</evidence>
<feature type="chain" id="PRO_5007876547" evidence="4">
    <location>
        <begin position="28"/>
        <end position="155"/>
    </location>
</feature>
<dbReference type="AlphaFoldDB" id="A0A166KTT8"/>
<dbReference type="InterPro" id="IPR008797">
    <property type="entry name" value="PSII_PsbQ"/>
</dbReference>
<dbReference type="PROSITE" id="PS51257">
    <property type="entry name" value="PROKAR_LIPOPROTEIN"/>
    <property type="match status" value="1"/>
</dbReference>
<dbReference type="OrthoDB" id="425184at2"/>
<reference evidence="5 6" key="1">
    <citation type="submission" date="2016-04" db="EMBL/GenBank/DDBJ databases">
        <title>Draft Genome Assembly of the Bloom-forming Cyanobacterium Nodularia spumigena Strain CENA596 in Shrimp Production Ponds.</title>
        <authorList>
            <person name="Popin R.V."/>
            <person name="Rigonato J."/>
            <person name="Abreu V.A."/>
            <person name="Andreote A.P."/>
            <person name="Silveira S.B."/>
            <person name="Odebrecht C."/>
            <person name="Fiore M.F."/>
        </authorList>
    </citation>
    <scope>NUCLEOTIDE SEQUENCE [LARGE SCALE GENOMIC DNA]</scope>
    <source>
        <strain evidence="5 6">CENA596</strain>
    </source>
</reference>
<protein>
    <submittedName>
        <fullName evidence="5">Photosystem II protein PsbQ</fullName>
    </submittedName>
</protein>
<evidence type="ECO:0000313" key="6">
    <source>
        <dbReference type="Proteomes" id="UP000076555"/>
    </source>
</evidence>
<organism evidence="5 6">
    <name type="scientific">Nodularia spumigena CENA596</name>
    <dbReference type="NCBI Taxonomy" id="1819295"/>
    <lineage>
        <taxon>Bacteria</taxon>
        <taxon>Bacillati</taxon>
        <taxon>Cyanobacteriota</taxon>
        <taxon>Cyanophyceae</taxon>
        <taxon>Nostocales</taxon>
        <taxon>Nodulariaceae</taxon>
        <taxon>Nodularia</taxon>
    </lineage>
</organism>
<comment type="caution">
    <text evidence="5">The sequence shown here is derived from an EMBL/GenBank/DDBJ whole genome shotgun (WGS) entry which is preliminary data.</text>
</comment>
<gene>
    <name evidence="5" type="ORF">A2T98_01365</name>
</gene>
<dbReference type="Pfam" id="PF05757">
    <property type="entry name" value="PsbQ"/>
    <property type="match status" value="1"/>
</dbReference>
<keyword evidence="2" id="KW-0793">Thylakoid</keyword>
<keyword evidence="4" id="KW-0732">Signal</keyword>
<dbReference type="RefSeq" id="WP_063871238.1">
    <property type="nucleotide sequence ID" value="NZ_CAWMRI010000015.1"/>
</dbReference>
<dbReference type="Proteomes" id="UP000076555">
    <property type="component" value="Unassembled WGS sequence"/>
</dbReference>
<dbReference type="GO" id="GO:0009654">
    <property type="term" value="C:photosystem II oxygen evolving complex"/>
    <property type="evidence" value="ECO:0007669"/>
    <property type="project" value="InterPro"/>
</dbReference>
<dbReference type="NCBIfam" id="TIGR03042">
    <property type="entry name" value="PS_II_psbQ_bact"/>
    <property type="match status" value="1"/>
</dbReference>
<evidence type="ECO:0000313" key="5">
    <source>
        <dbReference type="EMBL" id="KZL51538.1"/>
    </source>
</evidence>
<dbReference type="InterPro" id="IPR023222">
    <property type="entry name" value="PsbQ-like_dom_sf"/>
</dbReference>
<evidence type="ECO:0000256" key="2">
    <source>
        <dbReference type="ARBA" id="ARBA00023078"/>
    </source>
</evidence>
<comment type="subcellular location">
    <subcellularLocation>
        <location evidence="1">Membrane</location>
    </subcellularLocation>
</comment>
<dbReference type="SUPFAM" id="SSF101112">
    <property type="entry name" value="Oxygen-evolving enhancer protein 3"/>
    <property type="match status" value="1"/>
</dbReference>
<name>A0A166KTT8_NODSP</name>
<proteinExistence type="predicted"/>